<evidence type="ECO:0000313" key="6">
    <source>
        <dbReference type="Proteomes" id="UP001262754"/>
    </source>
</evidence>
<evidence type="ECO:0000256" key="3">
    <source>
        <dbReference type="ARBA" id="ARBA00023163"/>
    </source>
</evidence>
<dbReference type="Pfam" id="PF12833">
    <property type="entry name" value="HTH_18"/>
    <property type="match status" value="1"/>
</dbReference>
<keyword evidence="2" id="KW-0238">DNA-binding</keyword>
<keyword evidence="3" id="KW-0804">Transcription</keyword>
<dbReference type="SMART" id="SM00342">
    <property type="entry name" value="HTH_ARAC"/>
    <property type="match status" value="1"/>
</dbReference>
<protein>
    <submittedName>
        <fullName evidence="5">AraC-like DNA-binding protein</fullName>
    </submittedName>
</protein>
<organism evidence="5 6">
    <name type="scientific">Caulobacter rhizosphaerae</name>
    <dbReference type="NCBI Taxonomy" id="2010972"/>
    <lineage>
        <taxon>Bacteria</taxon>
        <taxon>Pseudomonadati</taxon>
        <taxon>Pseudomonadota</taxon>
        <taxon>Alphaproteobacteria</taxon>
        <taxon>Caulobacterales</taxon>
        <taxon>Caulobacteraceae</taxon>
        <taxon>Caulobacter</taxon>
    </lineage>
</organism>
<proteinExistence type="predicted"/>
<dbReference type="InterPro" id="IPR009057">
    <property type="entry name" value="Homeodomain-like_sf"/>
</dbReference>
<dbReference type="InterPro" id="IPR050204">
    <property type="entry name" value="AraC_XylS_family_regulators"/>
</dbReference>
<dbReference type="PANTHER" id="PTHR46796:SF14">
    <property type="entry name" value="TRANSCRIPTIONAL REGULATORY PROTEIN"/>
    <property type="match status" value="1"/>
</dbReference>
<dbReference type="RefSeq" id="WP_310033757.1">
    <property type="nucleotide sequence ID" value="NZ_JAVDRL010000011.1"/>
</dbReference>
<evidence type="ECO:0000256" key="2">
    <source>
        <dbReference type="ARBA" id="ARBA00023125"/>
    </source>
</evidence>
<dbReference type="PROSITE" id="PS00041">
    <property type="entry name" value="HTH_ARAC_FAMILY_1"/>
    <property type="match status" value="1"/>
</dbReference>
<sequence length="298" mass="32065">MTVGSVAEKQSGLADVFAAPARAGKLKVAAVEIRLPEPSLDVTPPPPRIDALIVRLQLSDYRGQRYWEDGVAAPIRDIAAGEILFHDLRRGPRLVLDQSYHALHVHIPRAAFDAIAADSNAVPIGDLDYAPGVGLEDPTIAGLGASILTGLRVGLARNQPFVDHLVLALAAHVAGRYGGMTAKPRAVRGGLAPWQARRAREILAANLDGGAPLAEVARQCGLSVGHFSRSFRQSFGTTPHQWLVQRRLEAAKDLIRSCRMPLSNVALSCGFADQSHLTRVFTREVGASPAAWRREVQQ</sequence>
<reference evidence="5 6" key="1">
    <citation type="submission" date="2023-07" db="EMBL/GenBank/DDBJ databases">
        <title>Sorghum-associated microbial communities from plants grown in Nebraska, USA.</title>
        <authorList>
            <person name="Schachtman D."/>
        </authorList>
    </citation>
    <scope>NUCLEOTIDE SEQUENCE [LARGE SCALE GENOMIC DNA]</scope>
    <source>
        <strain evidence="5 6">DS2154</strain>
    </source>
</reference>
<dbReference type="Proteomes" id="UP001262754">
    <property type="component" value="Unassembled WGS sequence"/>
</dbReference>
<evidence type="ECO:0000313" key="5">
    <source>
        <dbReference type="EMBL" id="MDR6533035.1"/>
    </source>
</evidence>
<dbReference type="InterPro" id="IPR018062">
    <property type="entry name" value="HTH_AraC-typ_CS"/>
</dbReference>
<evidence type="ECO:0000259" key="4">
    <source>
        <dbReference type="PROSITE" id="PS01124"/>
    </source>
</evidence>
<gene>
    <name evidence="5" type="ORF">J2800_003796</name>
</gene>
<dbReference type="Gene3D" id="1.10.10.60">
    <property type="entry name" value="Homeodomain-like"/>
    <property type="match status" value="2"/>
</dbReference>
<name>A0ABU1N3K9_9CAUL</name>
<dbReference type="PROSITE" id="PS01124">
    <property type="entry name" value="HTH_ARAC_FAMILY_2"/>
    <property type="match status" value="1"/>
</dbReference>
<feature type="domain" description="HTH araC/xylS-type" evidence="4">
    <location>
        <begin position="197"/>
        <end position="295"/>
    </location>
</feature>
<comment type="caution">
    <text evidence="5">The sequence shown here is derived from an EMBL/GenBank/DDBJ whole genome shotgun (WGS) entry which is preliminary data.</text>
</comment>
<dbReference type="SUPFAM" id="SSF46689">
    <property type="entry name" value="Homeodomain-like"/>
    <property type="match status" value="2"/>
</dbReference>
<dbReference type="InterPro" id="IPR018060">
    <property type="entry name" value="HTH_AraC"/>
</dbReference>
<keyword evidence="6" id="KW-1185">Reference proteome</keyword>
<dbReference type="EMBL" id="JAVDRL010000011">
    <property type="protein sequence ID" value="MDR6533035.1"/>
    <property type="molecule type" value="Genomic_DNA"/>
</dbReference>
<evidence type="ECO:0000256" key="1">
    <source>
        <dbReference type="ARBA" id="ARBA00023015"/>
    </source>
</evidence>
<keyword evidence="1" id="KW-0805">Transcription regulation</keyword>
<accession>A0ABU1N3K9</accession>
<dbReference type="PANTHER" id="PTHR46796">
    <property type="entry name" value="HTH-TYPE TRANSCRIPTIONAL ACTIVATOR RHAS-RELATED"/>
    <property type="match status" value="1"/>
</dbReference>